<evidence type="ECO:0000313" key="6">
    <source>
        <dbReference type="EMBL" id="MFC6752421.1"/>
    </source>
</evidence>
<dbReference type="RefSeq" id="WP_379779107.1">
    <property type="nucleotide sequence ID" value="NZ_JBHSWW010000020.1"/>
</dbReference>
<dbReference type="Pfam" id="PF23379">
    <property type="entry name" value="DUF7096"/>
    <property type="match status" value="1"/>
</dbReference>
<evidence type="ECO:0000259" key="4">
    <source>
        <dbReference type="Pfam" id="PF23375"/>
    </source>
</evidence>
<evidence type="ECO:0000313" key="7">
    <source>
        <dbReference type="Proteomes" id="UP001596442"/>
    </source>
</evidence>
<dbReference type="InterPro" id="IPR055522">
    <property type="entry name" value="DUF7096"/>
</dbReference>
<feature type="domain" description="Fibronectin-III type-like" evidence="3">
    <location>
        <begin position="359"/>
        <end position="438"/>
    </location>
</feature>
<evidence type="ECO:0000259" key="3">
    <source>
        <dbReference type="Pfam" id="PF23374"/>
    </source>
</evidence>
<protein>
    <recommendedName>
        <fullName evidence="8">Carboxypeptidase regulatory-like domain-containing protein</fullName>
    </recommendedName>
</protein>
<proteinExistence type="predicted"/>
<feature type="compositionally biased region" description="Polar residues" evidence="2">
    <location>
        <begin position="58"/>
        <end position="78"/>
    </location>
</feature>
<sequence length="458" mass="48160">MRALPVLAVALLLFVAPIAGGTSPAGTAADIEAPDAPDDSRAATIDVGGSPVLGPTMAESNTDGLATGSSGAQSTDGTVETASIDEGNLTLRVLSTPPDATPRVGATQRDANLGTALGLSVGEVDAALRTETTLQRIESAEDNAERQRRILAAINEVEQDEVSLDSRQTAAMNAHANGELTDRELLDELVRVAGIAAEYDHRLDLLDEVAEETDGFSSPGRLDELQVQLQVYEGPVRDRALETVRGDTPGAQIHVESSQEAIVLATVDDDEYVREAFRRDRWDRGGGTLSSEAAIDAAIASYPETTALREPDAFGAGSVQRITVPHEFGTLRSFVSGGTEQVFAEHQRIGLDRFPDADTVSTTEDGFNVTVNRSYPGGPVTVTVRDDETDDPVSGVTVTKSVGGGDSEAIGATDANGVVRTLSPTETYRITVIDEPRVAVIDGIQPIETPRLTDDGGS</sequence>
<evidence type="ECO:0000256" key="1">
    <source>
        <dbReference type="SAM" id="Coils"/>
    </source>
</evidence>
<keyword evidence="1" id="KW-0175">Coiled coil</keyword>
<reference evidence="6 7" key="1">
    <citation type="journal article" date="2019" name="Int. J. Syst. Evol. Microbiol.">
        <title>The Global Catalogue of Microorganisms (GCM) 10K type strain sequencing project: providing services to taxonomists for standard genome sequencing and annotation.</title>
        <authorList>
            <consortium name="The Broad Institute Genomics Platform"/>
            <consortium name="The Broad Institute Genome Sequencing Center for Infectious Disease"/>
            <person name="Wu L."/>
            <person name="Ma J."/>
        </authorList>
    </citation>
    <scope>NUCLEOTIDE SEQUENCE [LARGE SCALE GENOMIC DNA]</scope>
    <source>
        <strain evidence="6 7">CGMCC 1.3239</strain>
    </source>
</reference>
<name>A0ABD5S975_9EURY</name>
<feature type="domain" description="DUF7094" evidence="4">
    <location>
        <begin position="253"/>
        <end position="355"/>
    </location>
</feature>
<dbReference type="AlphaFoldDB" id="A0ABD5S975"/>
<evidence type="ECO:0008006" key="8">
    <source>
        <dbReference type="Google" id="ProtNLM"/>
    </source>
</evidence>
<keyword evidence="7" id="KW-1185">Reference proteome</keyword>
<dbReference type="Pfam" id="PF23375">
    <property type="entry name" value="DUF7094"/>
    <property type="match status" value="1"/>
</dbReference>
<evidence type="ECO:0000256" key="2">
    <source>
        <dbReference type="SAM" id="MobiDB-lite"/>
    </source>
</evidence>
<gene>
    <name evidence="6" type="ORF">ACFQEU_02880</name>
</gene>
<accession>A0ABD5S975</accession>
<dbReference type="Proteomes" id="UP001596442">
    <property type="component" value="Unassembled WGS sequence"/>
</dbReference>
<comment type="caution">
    <text evidence="6">The sequence shown here is derived from an EMBL/GenBank/DDBJ whole genome shotgun (WGS) entry which is preliminary data.</text>
</comment>
<feature type="coiled-coil region" evidence="1">
    <location>
        <begin position="127"/>
        <end position="157"/>
    </location>
</feature>
<feature type="region of interest" description="Disordered" evidence="2">
    <location>
        <begin position="46"/>
        <end position="78"/>
    </location>
</feature>
<dbReference type="Pfam" id="PF23374">
    <property type="entry name" value="Fn3_arc"/>
    <property type="match status" value="1"/>
</dbReference>
<dbReference type="InterPro" id="IPR056397">
    <property type="entry name" value="Fn3_arc"/>
</dbReference>
<feature type="domain" description="DUF7096" evidence="5">
    <location>
        <begin position="66"/>
        <end position="248"/>
    </location>
</feature>
<organism evidence="6 7">
    <name type="scientific">Halorubrum tibetense</name>
    <dbReference type="NCBI Taxonomy" id="175631"/>
    <lineage>
        <taxon>Archaea</taxon>
        <taxon>Methanobacteriati</taxon>
        <taxon>Methanobacteriota</taxon>
        <taxon>Stenosarchaea group</taxon>
        <taxon>Halobacteria</taxon>
        <taxon>Halobacteriales</taxon>
        <taxon>Haloferacaceae</taxon>
        <taxon>Halorubrum</taxon>
    </lineage>
</organism>
<dbReference type="EMBL" id="JBHSWW010000020">
    <property type="protein sequence ID" value="MFC6752421.1"/>
    <property type="molecule type" value="Genomic_DNA"/>
</dbReference>
<evidence type="ECO:0000259" key="5">
    <source>
        <dbReference type="Pfam" id="PF23379"/>
    </source>
</evidence>
<dbReference type="InterPro" id="IPR055520">
    <property type="entry name" value="DUF7094"/>
</dbReference>